<accession>H0EU70</accession>
<gene>
    <name evidence="1" type="ORF">M7I_6301</name>
</gene>
<dbReference type="EMBL" id="AGUE01000168">
    <property type="protein sequence ID" value="EHK97959.1"/>
    <property type="molecule type" value="Genomic_DNA"/>
</dbReference>
<sequence length="152" mass="16386">MPYAHASVYATQQTHSIFQPSIIFGQSCGVSEVRHGVSTFTTTSTAHAPSAITSIAATGKVVLLSLMGSWNGCFRSIRISTSRVLPFPLTRWCIARTPFARTSSRLAVCETSSTTSSTPHATPPTATSLVIFWTHSTIRIIITIFTFNFTGA</sequence>
<dbReference type="InParanoid" id="H0EU70"/>
<name>H0EU70_GLAL7</name>
<evidence type="ECO:0000313" key="1">
    <source>
        <dbReference type="EMBL" id="EHK97959.1"/>
    </source>
</evidence>
<dbReference type="Proteomes" id="UP000005446">
    <property type="component" value="Unassembled WGS sequence"/>
</dbReference>
<dbReference type="AlphaFoldDB" id="H0EU70"/>
<proteinExistence type="predicted"/>
<protein>
    <submittedName>
        <fullName evidence="1">Uncharacterized protein</fullName>
    </submittedName>
</protein>
<evidence type="ECO:0000313" key="2">
    <source>
        <dbReference type="Proteomes" id="UP000005446"/>
    </source>
</evidence>
<organism evidence="1 2">
    <name type="scientific">Glarea lozoyensis (strain ATCC 74030 / MF5533)</name>
    <dbReference type="NCBI Taxonomy" id="1104152"/>
    <lineage>
        <taxon>Eukaryota</taxon>
        <taxon>Fungi</taxon>
        <taxon>Dikarya</taxon>
        <taxon>Ascomycota</taxon>
        <taxon>Pezizomycotina</taxon>
        <taxon>Leotiomycetes</taxon>
        <taxon>Helotiales</taxon>
        <taxon>Helotiaceae</taxon>
        <taxon>Glarea</taxon>
    </lineage>
</organism>
<comment type="caution">
    <text evidence="1">The sequence shown here is derived from an EMBL/GenBank/DDBJ whole genome shotgun (WGS) entry which is preliminary data.</text>
</comment>
<keyword evidence="2" id="KW-1185">Reference proteome</keyword>
<dbReference type="HOGENOM" id="CLU_1722556_0_0_1"/>
<reference evidence="1 2" key="1">
    <citation type="journal article" date="2012" name="Eukaryot. Cell">
        <title>Genome sequence of the fungus Glarea lozoyensis: the first genome sequence of a species from the Helotiaceae family.</title>
        <authorList>
            <person name="Youssar L."/>
            <person name="Gruening B.A."/>
            <person name="Erxleben A."/>
            <person name="Guenther S."/>
            <person name="Huettel W."/>
        </authorList>
    </citation>
    <scope>NUCLEOTIDE SEQUENCE [LARGE SCALE GENOMIC DNA]</scope>
    <source>
        <strain evidence="2">ATCC 74030 / MF5533</strain>
    </source>
</reference>